<evidence type="ECO:0000313" key="3">
    <source>
        <dbReference type="Proteomes" id="UP001283361"/>
    </source>
</evidence>
<keyword evidence="3" id="KW-1185">Reference proteome</keyword>
<dbReference type="AlphaFoldDB" id="A0AAE0YUP0"/>
<accession>A0AAE0YUP0</accession>
<name>A0AAE0YUP0_9GAST</name>
<evidence type="ECO:0000313" key="2">
    <source>
        <dbReference type="EMBL" id="KAK3757357.1"/>
    </source>
</evidence>
<proteinExistence type="predicted"/>
<sequence length="103" mass="11275">MKRQAMLCNGRSVKAVRKNQVSRCPIDLSVIPLVKTPDVWNNDVKSLANELINASCEEPGSCFLCGLIGCECLLEGVPLDKRKKPDTGQSELHQDATSRDCST</sequence>
<comment type="caution">
    <text evidence="2">The sequence shown here is derived from an EMBL/GenBank/DDBJ whole genome shotgun (WGS) entry which is preliminary data.</text>
</comment>
<dbReference type="Proteomes" id="UP001283361">
    <property type="component" value="Unassembled WGS sequence"/>
</dbReference>
<evidence type="ECO:0000256" key="1">
    <source>
        <dbReference type="SAM" id="MobiDB-lite"/>
    </source>
</evidence>
<protein>
    <submittedName>
        <fullName evidence="2">Uncharacterized protein</fullName>
    </submittedName>
</protein>
<organism evidence="2 3">
    <name type="scientific">Elysia crispata</name>
    <name type="common">lettuce slug</name>
    <dbReference type="NCBI Taxonomy" id="231223"/>
    <lineage>
        <taxon>Eukaryota</taxon>
        <taxon>Metazoa</taxon>
        <taxon>Spiralia</taxon>
        <taxon>Lophotrochozoa</taxon>
        <taxon>Mollusca</taxon>
        <taxon>Gastropoda</taxon>
        <taxon>Heterobranchia</taxon>
        <taxon>Euthyneura</taxon>
        <taxon>Panpulmonata</taxon>
        <taxon>Sacoglossa</taxon>
        <taxon>Placobranchoidea</taxon>
        <taxon>Plakobranchidae</taxon>
        <taxon>Elysia</taxon>
    </lineage>
</organism>
<gene>
    <name evidence="2" type="ORF">RRG08_008744</name>
</gene>
<dbReference type="EMBL" id="JAWDGP010005383">
    <property type="protein sequence ID" value="KAK3757357.1"/>
    <property type="molecule type" value="Genomic_DNA"/>
</dbReference>
<reference evidence="2" key="1">
    <citation type="journal article" date="2023" name="G3 (Bethesda)">
        <title>A reference genome for the long-term kleptoplast-retaining sea slug Elysia crispata morphotype clarki.</title>
        <authorList>
            <person name="Eastman K.E."/>
            <person name="Pendleton A.L."/>
            <person name="Shaikh M.A."/>
            <person name="Suttiyut T."/>
            <person name="Ogas R."/>
            <person name="Tomko P."/>
            <person name="Gavelis G."/>
            <person name="Widhalm J.R."/>
            <person name="Wisecaver J.H."/>
        </authorList>
    </citation>
    <scope>NUCLEOTIDE SEQUENCE</scope>
    <source>
        <strain evidence="2">ECLA1</strain>
    </source>
</reference>
<feature type="region of interest" description="Disordered" evidence="1">
    <location>
        <begin position="82"/>
        <end position="103"/>
    </location>
</feature>